<feature type="transmembrane region" description="Helical" evidence="2">
    <location>
        <begin position="249"/>
        <end position="266"/>
    </location>
</feature>
<dbReference type="EMBL" id="QMEY01000026">
    <property type="protein sequence ID" value="RBQ15074.1"/>
    <property type="molecule type" value="Genomic_DNA"/>
</dbReference>
<keyword evidence="2" id="KW-1133">Transmembrane helix</keyword>
<gene>
    <name evidence="3" type="ORF">DP939_37370</name>
</gene>
<sequence>MTAHTTGPERGTTNSADGSARVGVQAGVVHGDVHNYTVSPDAAPEEKFRTGLRFLEGGMAKHARELIYAAFAAGHRTDEVWFHWLLALVSGRTRHELSDEEAASLRAEPGGLRRIGGGAWTDGVLTVRRLLDCAEDPGADLRSVFKELDELGETQRALIVRHLGTFLEGPLHDQMWHRGLARARREWRARDRSGRCWKFFEPEPLAPREYKPPPPRIPGVVLARVTALAAVTGLPAVSLGYLLLTAGTLLGFLGYLVTLAGCYLTLREVLARRLRAALRDPARPAPRRAPPDGFARKVDQRFLHYFAKYMPPGMERGVWMEMTAGVRQKIRDEIVQTYRESRVGVGRINWLIRHRTSEVCKRWRNRPSQPPAPSPLAMLGPVALLTLGTVITLTDPVADTSTMLLITALAGMFTARDGLDIAVEYRRHAYERRESRRALDASHAAFQRWRQRLADKPQDPELAAWLDCDRKILLNNALRHYKLAMSEIIAYGFIDTPAPSSARARVRGGPWRYRDYEIMLFLLTRDGVRQVTTELDFEVGEFSGEQRDNYRFESIAVVHVRQTASHPWTFELSLCNGQRITIPADGLAVEELQQGEAPGTVAEATLDAAGVHHTLHVLEGIAASGKHWADRAR</sequence>
<feature type="region of interest" description="Disordered" evidence="1">
    <location>
        <begin position="1"/>
        <end position="20"/>
    </location>
</feature>
<name>A0A366LP68_9ACTN</name>
<keyword evidence="4" id="KW-1185">Reference proteome</keyword>
<dbReference type="RefSeq" id="WP_113985559.1">
    <property type="nucleotide sequence ID" value="NZ_QMEY01000026.1"/>
</dbReference>
<evidence type="ECO:0000313" key="4">
    <source>
        <dbReference type="Proteomes" id="UP000253303"/>
    </source>
</evidence>
<organism evidence="3 4">
    <name type="scientific">Spongiactinospora rosea</name>
    <dbReference type="NCBI Taxonomy" id="2248750"/>
    <lineage>
        <taxon>Bacteria</taxon>
        <taxon>Bacillati</taxon>
        <taxon>Actinomycetota</taxon>
        <taxon>Actinomycetes</taxon>
        <taxon>Streptosporangiales</taxon>
        <taxon>Streptosporangiaceae</taxon>
        <taxon>Spongiactinospora</taxon>
    </lineage>
</organism>
<dbReference type="OrthoDB" id="4501073at2"/>
<dbReference type="AlphaFoldDB" id="A0A366LP68"/>
<feature type="transmembrane region" description="Helical" evidence="2">
    <location>
        <begin position="221"/>
        <end position="243"/>
    </location>
</feature>
<reference evidence="3 4" key="1">
    <citation type="submission" date="2018-06" db="EMBL/GenBank/DDBJ databases">
        <title>Sphaerisporangium craniellae sp. nov., isolated from a marine sponge in the South China Sea.</title>
        <authorList>
            <person name="Li L."/>
        </authorList>
    </citation>
    <scope>NUCLEOTIDE SEQUENCE [LARGE SCALE GENOMIC DNA]</scope>
    <source>
        <strain evidence="3 4">LHW63015</strain>
    </source>
</reference>
<keyword evidence="2" id="KW-0812">Transmembrane</keyword>
<proteinExistence type="predicted"/>
<comment type="caution">
    <text evidence="3">The sequence shown here is derived from an EMBL/GenBank/DDBJ whole genome shotgun (WGS) entry which is preliminary data.</text>
</comment>
<accession>A0A366LP68</accession>
<keyword evidence="2" id="KW-0472">Membrane</keyword>
<evidence type="ECO:0000256" key="1">
    <source>
        <dbReference type="SAM" id="MobiDB-lite"/>
    </source>
</evidence>
<protein>
    <submittedName>
        <fullName evidence="3">Uncharacterized protein</fullName>
    </submittedName>
</protein>
<evidence type="ECO:0000256" key="2">
    <source>
        <dbReference type="SAM" id="Phobius"/>
    </source>
</evidence>
<evidence type="ECO:0000313" key="3">
    <source>
        <dbReference type="EMBL" id="RBQ15074.1"/>
    </source>
</evidence>
<dbReference type="Proteomes" id="UP000253303">
    <property type="component" value="Unassembled WGS sequence"/>
</dbReference>